<dbReference type="InterPro" id="IPR055362">
    <property type="entry name" value="PTHB1_pf_dom"/>
</dbReference>
<comment type="caution">
    <text evidence="5">The sequence shown here is derived from an EMBL/GenBank/DDBJ whole genome shotgun (WGS) entry which is preliminary data.</text>
</comment>
<dbReference type="SUPFAM" id="SSF50978">
    <property type="entry name" value="WD40 repeat-like"/>
    <property type="match status" value="1"/>
</dbReference>
<gene>
    <name evidence="5" type="ORF">TRFO_30822</name>
</gene>
<dbReference type="GO" id="GO:0034464">
    <property type="term" value="C:BBSome"/>
    <property type="evidence" value="ECO:0007669"/>
    <property type="project" value="InterPro"/>
</dbReference>
<evidence type="ECO:0000256" key="1">
    <source>
        <dbReference type="SAM" id="Coils"/>
    </source>
</evidence>
<dbReference type="RefSeq" id="XP_068355304.1">
    <property type="nucleotide sequence ID" value="XM_068507568.1"/>
</dbReference>
<sequence>MFHLRNLWESDRFPNEEFSPDAFCSLTFEQQTCLVTGSFSGILRIYFPTKAGPSAPHTEIPLKAPILQIEYGNFIKGSNESLAILYPTRLVLYDIKQDQTTMIVHENQSFTLSHSPYNFISTHLEGASKPKQIIVQSTDGYLTILSTLTPVSYKIPHFFLPAPFCYIPILESFIFASSDYKIACYRKTIIAANHGEGEPVEEWSYIFGEQVVSLHFWQAKTKFVSASSFEIAVVGERMLAILNESGRIKSIAKHNGNAVNSHAYTAVNEKNKSCNNLLISSFDKNICVYLNFQKVWQLTLDQPAIAVTIIDIKPNQGLLAIMGIDGQLIVGYLGTHDSKGLGLPKLPIITEEQLKKHIEKVNERINGAPTQNLLQVFVNVSRSSPKHVEIVLQSQGNTLNDVNCFIDTPPTITYVPPFSIPQLNKDEATFQIELNPTDSPPAQQTIKINATFSTSERRILSKNVEFDIPFELFVRRVETRVKGKNKLILHANGGFATLGELFPNLVLKSPHEMSLSLTNGDIVSISIDSKNKRYRLESDEYGELGFGISILSHALQKAAKATLSSKDKISIAPLLTIAKEHYNLRCQERELQKTIHANVGELESVQKALIVRYEAATPEPINDLNELLTKVTEVIKESTKQLLELQAQIKKVAAQVEAHVFTVINMLIVVYGLSDKTSQLLKLYIPLNVQDCSPGWEECVVVCIPALLKKIASGKAGHNFGSTPEFLSSFDVLVDAFEALMNFFASKYNSK</sequence>
<dbReference type="InterPro" id="IPR055363">
    <property type="entry name" value="PTHB1_hp_dom"/>
</dbReference>
<feature type="domain" description="PTHB1 platform" evidence="3">
    <location>
        <begin position="469"/>
        <end position="569"/>
    </location>
</feature>
<dbReference type="GO" id="GO:0016020">
    <property type="term" value="C:membrane"/>
    <property type="evidence" value="ECO:0007669"/>
    <property type="project" value="TreeGrafter"/>
</dbReference>
<dbReference type="PANTHER" id="PTHR20991">
    <property type="entry name" value="PARATHYROID HORMONE-RESPONSIVE B1 GENE"/>
    <property type="match status" value="1"/>
</dbReference>
<dbReference type="PANTHER" id="PTHR20991:SF0">
    <property type="entry name" value="PROTEIN PTHB1"/>
    <property type="match status" value="1"/>
</dbReference>
<dbReference type="InterPro" id="IPR026511">
    <property type="entry name" value="PTHB1"/>
</dbReference>
<feature type="domain" description="PTHB1 hairpin" evidence="4">
    <location>
        <begin position="571"/>
        <end position="660"/>
    </location>
</feature>
<evidence type="ECO:0000259" key="3">
    <source>
        <dbReference type="Pfam" id="PF23337"/>
    </source>
</evidence>
<evidence type="ECO:0000313" key="6">
    <source>
        <dbReference type="Proteomes" id="UP000179807"/>
    </source>
</evidence>
<evidence type="ECO:0000259" key="2">
    <source>
        <dbReference type="Pfam" id="PF14727"/>
    </source>
</evidence>
<dbReference type="InterPro" id="IPR028073">
    <property type="entry name" value="PHTB1_N_dom"/>
</dbReference>
<organism evidence="5 6">
    <name type="scientific">Tritrichomonas foetus</name>
    <dbReference type="NCBI Taxonomy" id="1144522"/>
    <lineage>
        <taxon>Eukaryota</taxon>
        <taxon>Metamonada</taxon>
        <taxon>Parabasalia</taxon>
        <taxon>Tritrichomonadida</taxon>
        <taxon>Tritrichomonadidae</taxon>
        <taxon>Tritrichomonas</taxon>
    </lineage>
</organism>
<feature type="domain" description="PTHB1 N-terminal" evidence="2">
    <location>
        <begin position="1"/>
        <end position="336"/>
    </location>
</feature>
<evidence type="ECO:0000259" key="4">
    <source>
        <dbReference type="Pfam" id="PF23338"/>
    </source>
</evidence>
<dbReference type="Pfam" id="PF14727">
    <property type="entry name" value="PHTB1_N"/>
    <property type="match status" value="1"/>
</dbReference>
<evidence type="ECO:0000313" key="5">
    <source>
        <dbReference type="EMBL" id="OHT02168.1"/>
    </source>
</evidence>
<dbReference type="Pfam" id="PF23338">
    <property type="entry name" value="PTHB1_hp"/>
    <property type="match status" value="1"/>
</dbReference>
<dbReference type="EMBL" id="MLAK01000879">
    <property type="protein sequence ID" value="OHT02168.1"/>
    <property type="molecule type" value="Genomic_DNA"/>
</dbReference>
<evidence type="ECO:0008006" key="7">
    <source>
        <dbReference type="Google" id="ProtNLM"/>
    </source>
</evidence>
<dbReference type="VEuPathDB" id="TrichDB:TRFO_30822"/>
<keyword evidence="1" id="KW-0175">Coiled coil</keyword>
<keyword evidence="6" id="KW-1185">Reference proteome</keyword>
<dbReference type="GeneID" id="94842272"/>
<dbReference type="GO" id="GO:0060271">
    <property type="term" value="P:cilium assembly"/>
    <property type="evidence" value="ECO:0007669"/>
    <property type="project" value="TreeGrafter"/>
</dbReference>
<dbReference type="OrthoDB" id="10262646at2759"/>
<dbReference type="AlphaFoldDB" id="A0A1J4JUL9"/>
<feature type="coiled-coil region" evidence="1">
    <location>
        <begin position="621"/>
        <end position="655"/>
    </location>
</feature>
<reference evidence="5" key="1">
    <citation type="submission" date="2016-10" db="EMBL/GenBank/DDBJ databases">
        <authorList>
            <person name="Benchimol M."/>
            <person name="Almeida L.G."/>
            <person name="Vasconcelos A.T."/>
            <person name="Perreira-Neves A."/>
            <person name="Rosa I.A."/>
            <person name="Tasca T."/>
            <person name="Bogo M.R."/>
            <person name="de Souza W."/>
        </authorList>
    </citation>
    <scope>NUCLEOTIDE SEQUENCE [LARGE SCALE GENOMIC DNA]</scope>
    <source>
        <strain evidence="5">K</strain>
    </source>
</reference>
<dbReference type="InterPro" id="IPR036322">
    <property type="entry name" value="WD40_repeat_dom_sf"/>
</dbReference>
<proteinExistence type="predicted"/>
<dbReference type="Pfam" id="PF23337">
    <property type="entry name" value="PTHB1_pf"/>
    <property type="match status" value="1"/>
</dbReference>
<name>A0A1J4JUL9_9EUKA</name>
<protein>
    <recommendedName>
        <fullName evidence="7">PTHB1 N-terminal domain-containing protein</fullName>
    </recommendedName>
</protein>
<accession>A0A1J4JUL9</accession>
<dbReference type="Proteomes" id="UP000179807">
    <property type="component" value="Unassembled WGS sequence"/>
</dbReference>